<accession>A0A1Y2CS81</accession>
<dbReference type="AlphaFoldDB" id="A0A1Y2CS81"/>
<evidence type="ECO:0000313" key="4">
    <source>
        <dbReference type="Proteomes" id="UP000193642"/>
    </source>
</evidence>
<proteinExistence type="predicted"/>
<feature type="compositionally biased region" description="Acidic residues" evidence="2">
    <location>
        <begin position="54"/>
        <end position="64"/>
    </location>
</feature>
<keyword evidence="4" id="KW-1185">Reference proteome</keyword>
<dbReference type="Proteomes" id="UP000193642">
    <property type="component" value="Unassembled WGS sequence"/>
</dbReference>
<protein>
    <submittedName>
        <fullName evidence="3">Uncharacterized protein</fullName>
    </submittedName>
</protein>
<name>A0A1Y2CS81_9FUNG</name>
<feature type="region of interest" description="Disordered" evidence="2">
    <location>
        <begin position="35"/>
        <end position="70"/>
    </location>
</feature>
<comment type="caution">
    <text evidence="3">The sequence shown here is derived from an EMBL/GenBank/DDBJ whole genome shotgun (WGS) entry which is preliminary data.</text>
</comment>
<evidence type="ECO:0000313" key="3">
    <source>
        <dbReference type="EMBL" id="ORY49827.1"/>
    </source>
</evidence>
<keyword evidence="1" id="KW-0175">Coiled coil</keyword>
<gene>
    <name evidence="3" type="ORF">BCR33DRAFT_553582</name>
</gene>
<dbReference type="OrthoDB" id="10263751at2759"/>
<feature type="coiled-coil region" evidence="1">
    <location>
        <begin position="78"/>
        <end position="105"/>
    </location>
</feature>
<dbReference type="EMBL" id="MCGO01000008">
    <property type="protein sequence ID" value="ORY49827.1"/>
    <property type="molecule type" value="Genomic_DNA"/>
</dbReference>
<evidence type="ECO:0000256" key="2">
    <source>
        <dbReference type="SAM" id="MobiDB-lite"/>
    </source>
</evidence>
<reference evidence="3 4" key="1">
    <citation type="submission" date="2016-07" db="EMBL/GenBank/DDBJ databases">
        <title>Pervasive Adenine N6-methylation of Active Genes in Fungi.</title>
        <authorList>
            <consortium name="DOE Joint Genome Institute"/>
            <person name="Mondo S.J."/>
            <person name="Dannebaum R.O."/>
            <person name="Kuo R.C."/>
            <person name="Labutti K."/>
            <person name="Haridas S."/>
            <person name="Kuo A."/>
            <person name="Salamov A."/>
            <person name="Ahrendt S.R."/>
            <person name="Lipzen A."/>
            <person name="Sullivan W."/>
            <person name="Andreopoulos W.B."/>
            <person name="Clum A."/>
            <person name="Lindquist E."/>
            <person name="Daum C."/>
            <person name="Ramamoorthy G.K."/>
            <person name="Gryganskyi A."/>
            <person name="Culley D."/>
            <person name="Magnuson J.K."/>
            <person name="James T.Y."/>
            <person name="O'Malley M.A."/>
            <person name="Stajich J.E."/>
            <person name="Spatafora J.W."/>
            <person name="Visel A."/>
            <person name="Grigoriev I.V."/>
        </authorList>
    </citation>
    <scope>NUCLEOTIDE SEQUENCE [LARGE SCALE GENOMIC DNA]</scope>
    <source>
        <strain evidence="3 4">JEL800</strain>
    </source>
</reference>
<feature type="compositionally biased region" description="Basic and acidic residues" evidence="2">
    <location>
        <begin position="41"/>
        <end position="53"/>
    </location>
</feature>
<organism evidence="3 4">
    <name type="scientific">Rhizoclosmatium globosum</name>
    <dbReference type="NCBI Taxonomy" id="329046"/>
    <lineage>
        <taxon>Eukaryota</taxon>
        <taxon>Fungi</taxon>
        <taxon>Fungi incertae sedis</taxon>
        <taxon>Chytridiomycota</taxon>
        <taxon>Chytridiomycota incertae sedis</taxon>
        <taxon>Chytridiomycetes</taxon>
        <taxon>Chytridiales</taxon>
        <taxon>Chytriomycetaceae</taxon>
        <taxon>Rhizoclosmatium</taxon>
    </lineage>
</organism>
<evidence type="ECO:0000256" key="1">
    <source>
        <dbReference type="SAM" id="Coils"/>
    </source>
</evidence>
<sequence>MPTFHVYRSNEKIDEMVGAVPSALKALVEKHNSKAVNGDGETVKADGKRKAATAEDDDEWVDEKDDSKTGEVSDKARIVLLEKEVKDLKARLSALEEAFDSGSKRRRVD</sequence>